<feature type="domain" description="HNH endonuclease 5" evidence="1">
    <location>
        <begin position="59"/>
        <end position="96"/>
    </location>
</feature>
<proteinExistence type="predicted"/>
<dbReference type="Pfam" id="PF14279">
    <property type="entry name" value="HNH_5"/>
    <property type="match status" value="1"/>
</dbReference>
<organism evidence="2">
    <name type="scientific">viral metagenome</name>
    <dbReference type="NCBI Taxonomy" id="1070528"/>
    <lineage>
        <taxon>unclassified sequences</taxon>
        <taxon>metagenomes</taxon>
        <taxon>organismal metagenomes</taxon>
    </lineage>
</organism>
<dbReference type="EMBL" id="MN739109">
    <property type="protein sequence ID" value="QHS89445.1"/>
    <property type="molecule type" value="Genomic_DNA"/>
</dbReference>
<evidence type="ECO:0000313" key="2">
    <source>
        <dbReference type="EMBL" id="QHS89445.1"/>
    </source>
</evidence>
<dbReference type="Gene3D" id="1.10.30.50">
    <property type="match status" value="1"/>
</dbReference>
<reference evidence="2" key="1">
    <citation type="journal article" date="2020" name="Nature">
        <title>Giant virus diversity and host interactions through global metagenomics.</title>
        <authorList>
            <person name="Schulz F."/>
            <person name="Roux S."/>
            <person name="Paez-Espino D."/>
            <person name="Jungbluth S."/>
            <person name="Walsh D.A."/>
            <person name="Denef V.J."/>
            <person name="McMahon K.D."/>
            <person name="Konstantinidis K.T."/>
            <person name="Eloe-Fadrosh E.A."/>
            <person name="Kyrpides N.C."/>
            <person name="Woyke T."/>
        </authorList>
    </citation>
    <scope>NUCLEOTIDE SEQUENCE</scope>
    <source>
        <strain evidence="2">GVMAG-M-3300010158-60</strain>
    </source>
</reference>
<protein>
    <recommendedName>
        <fullName evidence="1">HNH endonuclease 5 domain-containing protein</fullName>
    </recommendedName>
</protein>
<dbReference type="CDD" id="cd00085">
    <property type="entry name" value="HNHc"/>
    <property type="match status" value="1"/>
</dbReference>
<name>A0A6C0BB06_9ZZZZ</name>
<evidence type="ECO:0000259" key="1">
    <source>
        <dbReference type="Pfam" id="PF14279"/>
    </source>
</evidence>
<accession>A0A6C0BB06</accession>
<dbReference type="InterPro" id="IPR003615">
    <property type="entry name" value="HNH_nuc"/>
</dbReference>
<dbReference type="InterPro" id="IPR029471">
    <property type="entry name" value="HNH_5"/>
</dbReference>
<sequence>MPHRSSVRNLFNTISSIKRVKASRKQKIPVAIREAVWIKRCGKVFEHKCLTSWCPNIITVFDFQSGHNIPESKGGPVTVDNLYPLCSRCNTSMGDRYTFDQWTKVAAASAASTPPKRTWTRFFSCF</sequence>
<dbReference type="AlphaFoldDB" id="A0A6C0BB06"/>